<feature type="transmembrane region" description="Helical" evidence="1">
    <location>
        <begin position="176"/>
        <end position="195"/>
    </location>
</feature>
<feature type="transmembrane region" description="Helical" evidence="1">
    <location>
        <begin position="96"/>
        <end position="123"/>
    </location>
</feature>
<evidence type="ECO:0000313" key="3">
    <source>
        <dbReference type="EMBL" id="WSE29862.1"/>
    </source>
</evidence>
<keyword evidence="1" id="KW-0472">Membrane</keyword>
<dbReference type="Pfam" id="PF07158">
    <property type="entry name" value="MatC_N"/>
    <property type="match status" value="1"/>
</dbReference>
<feature type="transmembrane region" description="Helical" evidence="1">
    <location>
        <begin position="135"/>
        <end position="156"/>
    </location>
</feature>
<dbReference type="Proteomes" id="UP001330812">
    <property type="component" value="Chromosome"/>
</dbReference>
<dbReference type="RefSeq" id="WP_326568820.1">
    <property type="nucleotide sequence ID" value="NZ_CP142149.1"/>
</dbReference>
<feature type="domain" description="Dicarboxylate carrier MatC N-terminal" evidence="2">
    <location>
        <begin position="1"/>
        <end position="149"/>
    </location>
</feature>
<dbReference type="EMBL" id="CP142149">
    <property type="protein sequence ID" value="WSE29862.1"/>
    <property type="molecule type" value="Genomic_DNA"/>
</dbReference>
<reference evidence="3 4" key="1">
    <citation type="journal article" date="2015" name="Int. J. Syst. Evol. Microbiol.">
        <title>Amycolatopsis rhabdoformis sp. nov., an actinomycete isolated from a tropical forest soil.</title>
        <authorList>
            <person name="Souza W.R."/>
            <person name="Silva R.E."/>
            <person name="Goodfellow M."/>
            <person name="Busarakam K."/>
            <person name="Figueiro F.S."/>
            <person name="Ferreira D."/>
            <person name="Rodrigues-Filho E."/>
            <person name="Moraes L.A.B."/>
            <person name="Zucchi T.D."/>
        </authorList>
    </citation>
    <scope>NUCLEOTIDE SEQUENCE [LARGE SCALE GENOMIC DNA]</scope>
    <source>
        <strain evidence="3 4">NCIMB 14900</strain>
    </source>
</reference>
<feature type="transmembrane region" description="Helical" evidence="1">
    <location>
        <begin position="56"/>
        <end position="76"/>
    </location>
</feature>
<evidence type="ECO:0000256" key="1">
    <source>
        <dbReference type="SAM" id="Phobius"/>
    </source>
</evidence>
<evidence type="ECO:0000313" key="4">
    <source>
        <dbReference type="Proteomes" id="UP001330812"/>
    </source>
</evidence>
<name>A0ABZ1I685_9PSEU</name>
<accession>A0ABZ1I685</accession>
<protein>
    <submittedName>
        <fullName evidence="3">SLC13 family permease</fullName>
    </submittedName>
</protein>
<proteinExistence type="predicted"/>
<feature type="transmembrane region" description="Helical" evidence="1">
    <location>
        <begin position="239"/>
        <end position="258"/>
    </location>
</feature>
<dbReference type="InterPro" id="IPR009827">
    <property type="entry name" value="MatC_N"/>
</dbReference>
<feature type="transmembrane region" description="Helical" evidence="1">
    <location>
        <begin position="303"/>
        <end position="332"/>
    </location>
</feature>
<sequence length="411" mass="42024">MLVHLIGLAVFVLMFVLSALRSVSMGILGFAAAFVVGLTVVHQSAATTIAGFPVDLLVIVVGVTLLFGIAQANGTVQLLVDASVRLIRGRVALLPWLLFALSAILCGIGALGPAVISILFPVGMAFAATHGIRPTLIATMVGFGAVAGGFAPLGIYGIIVKQALKNEAIAVDSRQLALVVFLAALLAGVIAYLTAGGLQLRRVRCEVDKTKLGTTLEQKCTVVALVALVTGAVGFDLDIGLLAISLAAVLGLVFSASLVKAQHHISWNVVLLLGGVITYVGVLDKAGTIDWLGQRAGGIGSPLLAALVICYIAGAVSAFASTTGMLGALVPLCVPLLRTGGIEVLGFAAALSLSAALVDTSPFSTVGAVAIASAPEEQRPATYRSLLRVGFTLVVLAPLLSWAVLVAPRWL</sequence>
<evidence type="ECO:0000259" key="2">
    <source>
        <dbReference type="Pfam" id="PF07158"/>
    </source>
</evidence>
<keyword evidence="1" id="KW-1133">Transmembrane helix</keyword>
<feature type="transmembrane region" description="Helical" evidence="1">
    <location>
        <begin position="265"/>
        <end position="283"/>
    </location>
</feature>
<keyword evidence="4" id="KW-1185">Reference proteome</keyword>
<keyword evidence="1" id="KW-0812">Transmembrane</keyword>
<organism evidence="3 4">
    <name type="scientific">Amycolatopsis rhabdoformis</name>
    <dbReference type="NCBI Taxonomy" id="1448059"/>
    <lineage>
        <taxon>Bacteria</taxon>
        <taxon>Bacillati</taxon>
        <taxon>Actinomycetota</taxon>
        <taxon>Actinomycetes</taxon>
        <taxon>Pseudonocardiales</taxon>
        <taxon>Pseudonocardiaceae</taxon>
        <taxon>Amycolatopsis</taxon>
    </lineage>
</organism>
<gene>
    <name evidence="3" type="ORF">VSH64_44930</name>
</gene>
<feature type="transmembrane region" description="Helical" evidence="1">
    <location>
        <begin position="386"/>
        <end position="407"/>
    </location>
</feature>